<keyword evidence="3" id="KW-1185">Reference proteome</keyword>
<name>A0A8H4IXM9_9PEZI</name>
<comment type="caution">
    <text evidence="2">The sequence shown here is derived from an EMBL/GenBank/DDBJ whole genome shotgun (WGS) entry which is preliminary data.</text>
</comment>
<reference evidence="2" key="1">
    <citation type="submission" date="2020-04" db="EMBL/GenBank/DDBJ databases">
        <title>Genome Assembly and Annotation of Botryosphaeria dothidea sdau 11-99, a Latent Pathogen of Apple Fruit Ring Rot in China.</title>
        <authorList>
            <person name="Yu C."/>
            <person name="Diao Y."/>
            <person name="Lu Q."/>
            <person name="Zhao J."/>
            <person name="Cui S."/>
            <person name="Peng C."/>
            <person name="He B."/>
            <person name="Liu H."/>
        </authorList>
    </citation>
    <scope>NUCLEOTIDE SEQUENCE [LARGE SCALE GENOMIC DNA]</scope>
    <source>
        <strain evidence="2">Sdau11-99</strain>
    </source>
</reference>
<feature type="region of interest" description="Disordered" evidence="1">
    <location>
        <begin position="93"/>
        <end position="193"/>
    </location>
</feature>
<dbReference type="EMBL" id="WWBZ02000016">
    <property type="protein sequence ID" value="KAF4309106.1"/>
    <property type="molecule type" value="Genomic_DNA"/>
</dbReference>
<accession>A0A8H4IXM9</accession>
<sequence length="193" mass="20502">MCVLLWFTKSGKRDRSNASPELPPKKREVYLTRLADGRPGYVARMKTKEDRDADPGEGLRIGSKEYRKRMRNAWLGIPATGRVPAEVLAPKKAAAPLQHPEPFTVDHLMKPRDMPLDPYGPRAPSPAPAPSPVETPAPAETVGAPVAVVADGKAHVPREPAPGGEESKPGETGEAGEAGTTAAPVPAPADETK</sequence>
<protein>
    <submittedName>
        <fullName evidence="2">Uncharacterized protein</fullName>
    </submittedName>
</protein>
<organism evidence="2 3">
    <name type="scientific">Botryosphaeria dothidea</name>
    <dbReference type="NCBI Taxonomy" id="55169"/>
    <lineage>
        <taxon>Eukaryota</taxon>
        <taxon>Fungi</taxon>
        <taxon>Dikarya</taxon>
        <taxon>Ascomycota</taxon>
        <taxon>Pezizomycotina</taxon>
        <taxon>Dothideomycetes</taxon>
        <taxon>Dothideomycetes incertae sedis</taxon>
        <taxon>Botryosphaeriales</taxon>
        <taxon>Botryosphaeriaceae</taxon>
        <taxon>Botryosphaeria</taxon>
    </lineage>
</organism>
<feature type="compositionally biased region" description="Low complexity" evidence="1">
    <location>
        <begin position="172"/>
        <end position="184"/>
    </location>
</feature>
<feature type="compositionally biased region" description="Pro residues" evidence="1">
    <location>
        <begin position="121"/>
        <end position="135"/>
    </location>
</feature>
<evidence type="ECO:0000313" key="3">
    <source>
        <dbReference type="Proteomes" id="UP000572817"/>
    </source>
</evidence>
<dbReference type="Proteomes" id="UP000572817">
    <property type="component" value="Unassembled WGS sequence"/>
</dbReference>
<evidence type="ECO:0000256" key="1">
    <source>
        <dbReference type="SAM" id="MobiDB-lite"/>
    </source>
</evidence>
<evidence type="ECO:0000313" key="2">
    <source>
        <dbReference type="EMBL" id="KAF4309106.1"/>
    </source>
</evidence>
<gene>
    <name evidence="2" type="ORF">GTA08_BOTSDO01887</name>
</gene>
<dbReference type="AlphaFoldDB" id="A0A8H4IXM9"/>
<proteinExistence type="predicted"/>